<evidence type="ECO:0000313" key="3">
    <source>
        <dbReference type="Proteomes" id="UP001238523"/>
    </source>
</evidence>
<dbReference type="Gene3D" id="3.40.630.30">
    <property type="match status" value="1"/>
</dbReference>
<dbReference type="Pfam" id="PF13302">
    <property type="entry name" value="Acetyltransf_3"/>
    <property type="match status" value="1"/>
</dbReference>
<dbReference type="InterPro" id="IPR051531">
    <property type="entry name" value="N-acetyltransferase"/>
</dbReference>
<dbReference type="EMBL" id="CP122379">
    <property type="protein sequence ID" value="WGF93336.1"/>
    <property type="molecule type" value="Genomic_DNA"/>
</dbReference>
<gene>
    <name evidence="2" type="ORF">QCQ61_03890</name>
</gene>
<accession>A0ABY8KZS5</accession>
<protein>
    <submittedName>
        <fullName evidence="2">GNAT family N-acetyltransferase</fullName>
    </submittedName>
</protein>
<dbReference type="SUPFAM" id="SSF55729">
    <property type="entry name" value="Acyl-CoA N-acyltransferases (Nat)"/>
    <property type="match status" value="1"/>
</dbReference>
<organism evidence="2 3">
    <name type="scientific">Aequorivita marisscotiae</name>
    <dbReference type="NCBI Taxonomy" id="3040348"/>
    <lineage>
        <taxon>Bacteria</taxon>
        <taxon>Pseudomonadati</taxon>
        <taxon>Bacteroidota</taxon>
        <taxon>Flavobacteriia</taxon>
        <taxon>Flavobacteriales</taxon>
        <taxon>Flavobacteriaceae</taxon>
        <taxon>Aequorivita</taxon>
    </lineage>
</organism>
<dbReference type="InterPro" id="IPR016181">
    <property type="entry name" value="Acyl_CoA_acyltransferase"/>
</dbReference>
<keyword evidence="3" id="KW-1185">Reference proteome</keyword>
<sequence>MNSKRMLFRQYSEGDFDDYLKLVSNAEVMKMITGYALSKEEAKDRFDKMLKINLESPEIGHFKVICAKDEAFMGHSKLVLTAEGEAEIGYVLMPQYWGKGFGNEIAETLTNRGREVEKISTLIAIIDPVNIASQKILSNQGFQFDYNGEYFGLPATYFRLKL</sequence>
<dbReference type="RefSeq" id="WP_279449409.1">
    <property type="nucleotide sequence ID" value="NZ_CP122379.1"/>
</dbReference>
<feature type="domain" description="N-acetyltransferase" evidence="1">
    <location>
        <begin position="6"/>
        <end position="162"/>
    </location>
</feature>
<proteinExistence type="predicted"/>
<evidence type="ECO:0000313" key="2">
    <source>
        <dbReference type="EMBL" id="WGF93336.1"/>
    </source>
</evidence>
<dbReference type="PANTHER" id="PTHR43792">
    <property type="entry name" value="GNAT FAMILY, PUTATIVE (AFU_ORTHOLOGUE AFUA_3G00765)-RELATED-RELATED"/>
    <property type="match status" value="1"/>
</dbReference>
<name>A0ABY8KZS5_9FLAO</name>
<dbReference type="Proteomes" id="UP001238523">
    <property type="component" value="Chromosome"/>
</dbReference>
<reference evidence="2 3" key="1">
    <citation type="submission" date="2023-04" db="EMBL/GenBank/DDBJ databases">
        <title>Taxonomic identification of the Arctic strain Aequorivita sp. nov. and transcriptomic analysis in response to temperature stress.</title>
        <authorList>
            <person name="Liu W."/>
            <person name="Cong B."/>
            <person name="Lin J."/>
        </authorList>
    </citation>
    <scope>NUCLEOTIDE SEQUENCE [LARGE SCALE GENOMIC DNA]</scope>
    <source>
        <strain evidence="2 3">Ant34-E75</strain>
    </source>
</reference>
<dbReference type="InterPro" id="IPR000182">
    <property type="entry name" value="GNAT_dom"/>
</dbReference>
<dbReference type="PROSITE" id="PS51186">
    <property type="entry name" value="GNAT"/>
    <property type="match status" value="1"/>
</dbReference>
<evidence type="ECO:0000259" key="1">
    <source>
        <dbReference type="PROSITE" id="PS51186"/>
    </source>
</evidence>
<dbReference type="PANTHER" id="PTHR43792:SF16">
    <property type="entry name" value="N-ACETYLTRANSFERASE DOMAIN-CONTAINING PROTEIN"/>
    <property type="match status" value="1"/>
</dbReference>